<reference evidence="3 4" key="1">
    <citation type="submission" date="2024-04" db="EMBL/GenBank/DDBJ databases">
        <authorList>
            <person name="Fracassetti M."/>
        </authorList>
    </citation>
    <scope>NUCLEOTIDE SEQUENCE [LARGE SCALE GENOMIC DNA]</scope>
</reference>
<name>A0AAV2DZE5_9ROSI</name>
<keyword evidence="4" id="KW-1185">Reference proteome</keyword>
<proteinExistence type="predicted"/>
<dbReference type="EMBL" id="OZ034816">
    <property type="protein sequence ID" value="CAL1378898.1"/>
    <property type="molecule type" value="Genomic_DNA"/>
</dbReference>
<evidence type="ECO:0000256" key="1">
    <source>
        <dbReference type="SAM" id="MobiDB-lite"/>
    </source>
</evidence>
<dbReference type="Proteomes" id="UP001497516">
    <property type="component" value="Chromosome 3"/>
</dbReference>
<dbReference type="Pfam" id="PF03732">
    <property type="entry name" value="Retrotrans_gag"/>
    <property type="match status" value="1"/>
</dbReference>
<evidence type="ECO:0000259" key="2">
    <source>
        <dbReference type="Pfam" id="PF03732"/>
    </source>
</evidence>
<feature type="compositionally biased region" description="Polar residues" evidence="1">
    <location>
        <begin position="1"/>
        <end position="10"/>
    </location>
</feature>
<evidence type="ECO:0000313" key="4">
    <source>
        <dbReference type="Proteomes" id="UP001497516"/>
    </source>
</evidence>
<evidence type="ECO:0000313" key="3">
    <source>
        <dbReference type="EMBL" id="CAL1378898.1"/>
    </source>
</evidence>
<feature type="region of interest" description="Disordered" evidence="1">
    <location>
        <begin position="1"/>
        <end position="32"/>
    </location>
</feature>
<sequence>MADQQQQTHVPQRPGTMGSHSRPSVDNVQSPILHPTVPNNYNEIKSGTILMLQSVVQFNGRMSEDVHAHIKSFYELTDGIKINGIPQEAIRLRLFSFTLNGAAKQWLNKHPHHSIISWDHLCNKFFARYIPPSKTALIRSEITIYFPQEEDEPLFEAWERFTYLLLKFPHHGIAD</sequence>
<dbReference type="InterPro" id="IPR005162">
    <property type="entry name" value="Retrotrans_gag_dom"/>
</dbReference>
<feature type="compositionally biased region" description="Polar residues" evidence="1">
    <location>
        <begin position="18"/>
        <end position="30"/>
    </location>
</feature>
<dbReference type="PANTHER" id="PTHR33223:SF6">
    <property type="entry name" value="CCHC-TYPE DOMAIN-CONTAINING PROTEIN"/>
    <property type="match status" value="1"/>
</dbReference>
<accession>A0AAV2DZE5</accession>
<dbReference type="PANTHER" id="PTHR33223">
    <property type="entry name" value="CCHC-TYPE DOMAIN-CONTAINING PROTEIN"/>
    <property type="match status" value="1"/>
</dbReference>
<feature type="domain" description="Retrotransposon gag" evidence="2">
    <location>
        <begin position="93"/>
        <end position="173"/>
    </location>
</feature>
<dbReference type="AlphaFoldDB" id="A0AAV2DZE5"/>
<gene>
    <name evidence="3" type="ORF">LTRI10_LOCUS20447</name>
</gene>
<protein>
    <recommendedName>
        <fullName evidence="2">Retrotransposon gag domain-containing protein</fullName>
    </recommendedName>
</protein>
<organism evidence="3 4">
    <name type="scientific">Linum trigynum</name>
    <dbReference type="NCBI Taxonomy" id="586398"/>
    <lineage>
        <taxon>Eukaryota</taxon>
        <taxon>Viridiplantae</taxon>
        <taxon>Streptophyta</taxon>
        <taxon>Embryophyta</taxon>
        <taxon>Tracheophyta</taxon>
        <taxon>Spermatophyta</taxon>
        <taxon>Magnoliopsida</taxon>
        <taxon>eudicotyledons</taxon>
        <taxon>Gunneridae</taxon>
        <taxon>Pentapetalae</taxon>
        <taxon>rosids</taxon>
        <taxon>fabids</taxon>
        <taxon>Malpighiales</taxon>
        <taxon>Linaceae</taxon>
        <taxon>Linum</taxon>
    </lineage>
</organism>